<keyword evidence="1" id="KW-0547">Nucleotide-binding</keyword>
<dbReference type="OrthoDB" id="269151at2759"/>
<dbReference type="InterPro" id="IPR023179">
    <property type="entry name" value="GTP-bd_ortho_bundle_sf"/>
</dbReference>
<evidence type="ECO:0000313" key="4">
    <source>
        <dbReference type="EMBL" id="KAJ7324472.1"/>
    </source>
</evidence>
<protein>
    <recommendedName>
        <fullName evidence="3">G domain-containing protein</fullName>
    </recommendedName>
</protein>
<accession>A0A9Q0XSE8</accession>
<evidence type="ECO:0000256" key="2">
    <source>
        <dbReference type="ARBA" id="ARBA00023134"/>
    </source>
</evidence>
<evidence type="ECO:0000256" key="1">
    <source>
        <dbReference type="ARBA" id="ARBA00022741"/>
    </source>
</evidence>
<dbReference type="Gene3D" id="1.10.1580.10">
    <property type="match status" value="1"/>
</dbReference>
<dbReference type="SUPFAM" id="SSF52540">
    <property type="entry name" value="P-loop containing nucleoside triphosphate hydrolases"/>
    <property type="match status" value="1"/>
</dbReference>
<proteinExistence type="predicted"/>
<dbReference type="Pfam" id="PF01926">
    <property type="entry name" value="MMR_HSR1"/>
    <property type="match status" value="1"/>
</dbReference>
<dbReference type="PANTHER" id="PTHR45782:SF4">
    <property type="entry name" value="MITOCHONDRIAL RIBOSOME-ASSOCIATED GTPASE 1"/>
    <property type="match status" value="1"/>
</dbReference>
<feature type="domain" description="G" evidence="3">
    <location>
        <begin position="62"/>
        <end position="164"/>
    </location>
</feature>
<dbReference type="Proteomes" id="UP001142489">
    <property type="component" value="Unassembled WGS sequence"/>
</dbReference>
<keyword evidence="5" id="KW-1185">Reference proteome</keyword>
<dbReference type="AlphaFoldDB" id="A0A9Q0XSE8"/>
<dbReference type="GO" id="GO:0005525">
    <property type="term" value="F:GTP binding"/>
    <property type="evidence" value="ECO:0007669"/>
    <property type="project" value="UniProtKB-KW"/>
</dbReference>
<dbReference type="GO" id="GO:0003924">
    <property type="term" value="F:GTPase activity"/>
    <property type="evidence" value="ECO:0007669"/>
    <property type="project" value="TreeGrafter"/>
</dbReference>
<evidence type="ECO:0000259" key="3">
    <source>
        <dbReference type="Pfam" id="PF01926"/>
    </source>
</evidence>
<dbReference type="Gene3D" id="3.40.50.300">
    <property type="entry name" value="P-loop containing nucleotide triphosphate hydrolases"/>
    <property type="match status" value="1"/>
</dbReference>
<gene>
    <name evidence="4" type="ORF">JRQ81_017492</name>
</gene>
<keyword evidence="2" id="KW-0342">GTP-binding</keyword>
<evidence type="ECO:0000313" key="5">
    <source>
        <dbReference type="Proteomes" id="UP001142489"/>
    </source>
</evidence>
<comment type="caution">
    <text evidence="4">The sequence shown here is derived from an EMBL/GenBank/DDBJ whole genome shotgun (WGS) entry which is preliminary data.</text>
</comment>
<dbReference type="GO" id="GO:0005739">
    <property type="term" value="C:mitochondrion"/>
    <property type="evidence" value="ECO:0007669"/>
    <property type="project" value="TreeGrafter"/>
</dbReference>
<organism evidence="4 5">
    <name type="scientific">Phrynocephalus forsythii</name>
    <dbReference type="NCBI Taxonomy" id="171643"/>
    <lineage>
        <taxon>Eukaryota</taxon>
        <taxon>Metazoa</taxon>
        <taxon>Chordata</taxon>
        <taxon>Craniata</taxon>
        <taxon>Vertebrata</taxon>
        <taxon>Euteleostomi</taxon>
        <taxon>Lepidosauria</taxon>
        <taxon>Squamata</taxon>
        <taxon>Bifurcata</taxon>
        <taxon>Unidentata</taxon>
        <taxon>Episquamata</taxon>
        <taxon>Toxicofera</taxon>
        <taxon>Iguania</taxon>
        <taxon>Acrodonta</taxon>
        <taxon>Agamidae</taxon>
        <taxon>Agaminae</taxon>
        <taxon>Phrynocephalus</taxon>
    </lineage>
</organism>
<name>A0A9Q0XSE8_9SAUR</name>
<reference evidence="4" key="1">
    <citation type="journal article" date="2023" name="DNA Res.">
        <title>Chromosome-level genome assembly of Phrynocephalus forsythii using third-generation DNA sequencing and Hi-C analysis.</title>
        <authorList>
            <person name="Qi Y."/>
            <person name="Zhao W."/>
            <person name="Zhao Y."/>
            <person name="Niu C."/>
            <person name="Cao S."/>
            <person name="Zhang Y."/>
        </authorList>
    </citation>
    <scope>NUCLEOTIDE SEQUENCE</scope>
    <source>
        <tissue evidence="4">Muscle</tissue>
    </source>
</reference>
<dbReference type="InterPro" id="IPR027417">
    <property type="entry name" value="P-loop_NTPase"/>
</dbReference>
<dbReference type="GO" id="GO:0032543">
    <property type="term" value="P:mitochondrial translation"/>
    <property type="evidence" value="ECO:0007669"/>
    <property type="project" value="TreeGrafter"/>
</dbReference>
<dbReference type="InterPro" id="IPR006073">
    <property type="entry name" value="GTP-bd"/>
</dbReference>
<dbReference type="EMBL" id="JAPFRF010000008">
    <property type="protein sequence ID" value="KAJ7324472.1"/>
    <property type="molecule type" value="Genomic_DNA"/>
</dbReference>
<dbReference type="FunFam" id="1.10.1580.10:FF:000004">
    <property type="entry name" value="Mitochondrial GTPase 1"/>
    <property type="match status" value="1"/>
</dbReference>
<dbReference type="PANTHER" id="PTHR45782">
    <property type="entry name" value="MITOCHONDRIAL RIBOSOME-ASSOCIATED GTPASE 1"/>
    <property type="match status" value="1"/>
</dbReference>
<sequence length="236" mass="26136">MDLADLTHKERILQHLEQQGHRKILFTECLKDENVKQMVPILTELISNSLRYQRSENPESSIMVIGIPNVGKSSVINSIRRMHLKKGILHCLSYGFLQNICQISVFQVCDRPLMYLLDTPGVLTPRIENVETGLKLALCGAIHDHMVGAEVIADYLLYMLNRQQQFRYVELYGLDGPSDDIESVLKRIAQHLGKTSRVRVLTGTDLSRPAATAAAAPAAAPPAAAAATLSDVPEEP</sequence>